<evidence type="ECO:0000259" key="5">
    <source>
        <dbReference type="PROSITE" id="PS51015"/>
    </source>
</evidence>
<dbReference type="PANTHER" id="PTHR45660:SF46">
    <property type="entry name" value="HISTONE-LYSINE N-METHYLTRANSFERASE, H3 LYSINE-9 SPECIFIC SUVH6"/>
    <property type="match status" value="1"/>
</dbReference>
<dbReference type="Pfam" id="PF02182">
    <property type="entry name" value="SAD_SRA"/>
    <property type="match status" value="1"/>
</dbReference>
<dbReference type="GO" id="GO:0003690">
    <property type="term" value="F:double-stranded DNA binding"/>
    <property type="evidence" value="ECO:0007669"/>
    <property type="project" value="TreeGrafter"/>
</dbReference>
<evidence type="ECO:0000256" key="4">
    <source>
        <dbReference type="SAM" id="MobiDB-lite"/>
    </source>
</evidence>
<evidence type="ECO:0000313" key="7">
    <source>
        <dbReference type="Proteomes" id="UP000596660"/>
    </source>
</evidence>
<dbReference type="SUPFAM" id="SSF88697">
    <property type="entry name" value="PUA domain-like"/>
    <property type="match status" value="1"/>
</dbReference>
<organism evidence="6 7">
    <name type="scientific">Chenopodium quinoa</name>
    <name type="common">Quinoa</name>
    <dbReference type="NCBI Taxonomy" id="63459"/>
    <lineage>
        <taxon>Eukaryota</taxon>
        <taxon>Viridiplantae</taxon>
        <taxon>Streptophyta</taxon>
        <taxon>Embryophyta</taxon>
        <taxon>Tracheophyta</taxon>
        <taxon>Spermatophyta</taxon>
        <taxon>Magnoliopsida</taxon>
        <taxon>eudicotyledons</taxon>
        <taxon>Gunneridae</taxon>
        <taxon>Pentapetalae</taxon>
        <taxon>Caryophyllales</taxon>
        <taxon>Chenopodiaceae</taxon>
        <taxon>Chenopodioideae</taxon>
        <taxon>Atripliceae</taxon>
        <taxon>Chenopodium</taxon>
    </lineage>
</organism>
<dbReference type="InterPro" id="IPR003105">
    <property type="entry name" value="SRA_YDG"/>
</dbReference>
<feature type="domain" description="YDG" evidence="5">
    <location>
        <begin position="108"/>
        <end position="259"/>
    </location>
</feature>
<dbReference type="InterPro" id="IPR051357">
    <property type="entry name" value="H3K9_HMTase_SUVAR3-9"/>
</dbReference>
<feature type="region of interest" description="Disordered" evidence="4">
    <location>
        <begin position="1"/>
        <end position="20"/>
    </location>
</feature>
<dbReference type="GO" id="GO:0042054">
    <property type="term" value="F:histone methyltransferase activity"/>
    <property type="evidence" value="ECO:0007669"/>
    <property type="project" value="TreeGrafter"/>
</dbReference>
<evidence type="ECO:0000256" key="3">
    <source>
        <dbReference type="PROSITE-ProRule" id="PRU00358"/>
    </source>
</evidence>
<dbReference type="AlphaFoldDB" id="A0A803L5K3"/>
<dbReference type="Gramene" id="AUR62007142-RA">
    <property type="protein sequence ID" value="AUR62007142-RA:cds"/>
    <property type="gene ID" value="AUR62007142"/>
</dbReference>
<evidence type="ECO:0000256" key="2">
    <source>
        <dbReference type="ARBA" id="ARBA00023242"/>
    </source>
</evidence>
<dbReference type="InterPro" id="IPR036987">
    <property type="entry name" value="SRA-YDG_sf"/>
</dbReference>
<dbReference type="EnsemblPlants" id="AUR62007142-RA">
    <property type="protein sequence ID" value="AUR62007142-RA:cds"/>
    <property type="gene ID" value="AUR62007142"/>
</dbReference>
<evidence type="ECO:0000256" key="1">
    <source>
        <dbReference type="ARBA" id="ARBA00004286"/>
    </source>
</evidence>
<evidence type="ECO:0000313" key="6">
    <source>
        <dbReference type="EnsemblPlants" id="AUR62007142-RA:cds"/>
    </source>
</evidence>
<proteinExistence type="predicted"/>
<accession>A0A803L5K3</accession>
<dbReference type="InterPro" id="IPR015947">
    <property type="entry name" value="PUA-like_sf"/>
</dbReference>
<dbReference type="GO" id="GO:0005694">
    <property type="term" value="C:chromosome"/>
    <property type="evidence" value="ECO:0007669"/>
    <property type="project" value="UniProtKB-SubCell"/>
</dbReference>
<reference evidence="6" key="2">
    <citation type="submission" date="2021-03" db="UniProtKB">
        <authorList>
            <consortium name="EnsemblPlants"/>
        </authorList>
    </citation>
    <scope>IDENTIFICATION</scope>
</reference>
<protein>
    <recommendedName>
        <fullName evidence="5">YDG domain-containing protein</fullName>
    </recommendedName>
</protein>
<dbReference type="PROSITE" id="PS51015">
    <property type="entry name" value="YDG"/>
    <property type="match status" value="1"/>
</dbReference>
<comment type="subcellular location">
    <subcellularLocation>
        <location evidence="1">Chromosome</location>
    </subcellularLocation>
    <subcellularLocation>
        <location evidence="3">Nucleus</location>
    </subcellularLocation>
</comment>
<name>A0A803L5K3_CHEQI</name>
<sequence length="280" mass="31732">MESSESKFNNNVASGSGTSTHNTKFIQYVTGFPPGFDSNLVGSNQGEQPRTKWLDERCRYHWWRKVGAVKSKPGKRGECDRIKVKKSSINVDDSNEERARVEVEDIIGHVPGVVVGDKFQYRVELVLVGLHRHFERGIDTMDWGGTKIATCVVANEGLLDNMNDPNVLTYIGEGGNSKAKELEKRPSDQELKCGNLALWESKKTNNPVRVVKGFKVNRMCRGRVVQRTEYVYDGLYEVQSCEKKQGLQRNCIFEFKLIRCTGQPAVSYGSCKRKMRFEPN</sequence>
<keyword evidence="2 3" id="KW-0539">Nucleus</keyword>
<reference evidence="6" key="1">
    <citation type="journal article" date="2017" name="Nature">
        <title>The genome of Chenopodium quinoa.</title>
        <authorList>
            <person name="Jarvis D.E."/>
            <person name="Ho Y.S."/>
            <person name="Lightfoot D.J."/>
            <person name="Schmoeckel S.M."/>
            <person name="Li B."/>
            <person name="Borm T.J.A."/>
            <person name="Ohyanagi H."/>
            <person name="Mineta K."/>
            <person name="Michell C.T."/>
            <person name="Saber N."/>
            <person name="Kharbatia N.M."/>
            <person name="Rupper R.R."/>
            <person name="Sharp A.R."/>
            <person name="Dally N."/>
            <person name="Boughton B.A."/>
            <person name="Woo Y.H."/>
            <person name="Gao G."/>
            <person name="Schijlen E.G.W.M."/>
            <person name="Guo X."/>
            <person name="Momin A.A."/>
            <person name="Negrao S."/>
            <person name="Al-Babili S."/>
            <person name="Gehring C."/>
            <person name="Roessner U."/>
            <person name="Jung C."/>
            <person name="Murphy K."/>
            <person name="Arold S.T."/>
            <person name="Gojobori T."/>
            <person name="van der Linden C.G."/>
            <person name="van Loo E.N."/>
            <person name="Jellen E.N."/>
            <person name="Maughan P.J."/>
            <person name="Tester M."/>
        </authorList>
    </citation>
    <scope>NUCLEOTIDE SEQUENCE [LARGE SCALE GENOMIC DNA]</scope>
    <source>
        <strain evidence="6">cv. PI 614886</strain>
    </source>
</reference>
<dbReference type="Gene3D" id="2.30.280.10">
    <property type="entry name" value="SRA-YDG"/>
    <property type="match status" value="1"/>
</dbReference>
<dbReference type="SMART" id="SM00466">
    <property type="entry name" value="SRA"/>
    <property type="match status" value="1"/>
</dbReference>
<dbReference type="GO" id="GO:0005634">
    <property type="term" value="C:nucleus"/>
    <property type="evidence" value="ECO:0007669"/>
    <property type="project" value="UniProtKB-SubCell"/>
</dbReference>
<keyword evidence="7" id="KW-1185">Reference proteome</keyword>
<dbReference type="Proteomes" id="UP000596660">
    <property type="component" value="Unplaced"/>
</dbReference>
<dbReference type="PANTHER" id="PTHR45660">
    <property type="entry name" value="HISTONE-LYSINE N-METHYLTRANSFERASE SETMAR"/>
    <property type="match status" value="1"/>
</dbReference>